<dbReference type="SUPFAM" id="SSF56112">
    <property type="entry name" value="Protein kinase-like (PK-like)"/>
    <property type="match status" value="1"/>
</dbReference>
<dbReference type="Gene3D" id="1.10.510.10">
    <property type="entry name" value="Transferase(Phosphotransferase) domain 1"/>
    <property type="match status" value="1"/>
</dbReference>
<evidence type="ECO:0000259" key="1">
    <source>
        <dbReference type="Pfam" id="PF17667"/>
    </source>
</evidence>
<name>A0A2A9NJR9_9AGAR</name>
<reference evidence="2 3" key="1">
    <citation type="submission" date="2014-02" db="EMBL/GenBank/DDBJ databases">
        <title>Transposable element dynamics among asymbiotic and ectomycorrhizal Amanita fungi.</title>
        <authorList>
            <consortium name="DOE Joint Genome Institute"/>
            <person name="Hess J."/>
            <person name="Skrede I."/>
            <person name="Wolfe B."/>
            <person name="LaButti K."/>
            <person name="Ohm R.A."/>
            <person name="Grigoriev I.V."/>
            <person name="Pringle A."/>
        </authorList>
    </citation>
    <scope>NUCLEOTIDE SEQUENCE [LARGE SCALE GENOMIC DNA]</scope>
    <source>
        <strain evidence="2 3">SKay4041</strain>
    </source>
</reference>
<accession>A0A2A9NJR9</accession>
<dbReference type="PANTHER" id="PTHR38248">
    <property type="entry name" value="FUNK1 6"/>
    <property type="match status" value="1"/>
</dbReference>
<feature type="domain" description="Fungal-type protein kinase" evidence="1">
    <location>
        <begin position="588"/>
        <end position="635"/>
    </location>
</feature>
<dbReference type="GO" id="GO:0004672">
    <property type="term" value="F:protein kinase activity"/>
    <property type="evidence" value="ECO:0007669"/>
    <property type="project" value="InterPro"/>
</dbReference>
<evidence type="ECO:0000313" key="3">
    <source>
        <dbReference type="Proteomes" id="UP000242287"/>
    </source>
</evidence>
<dbReference type="PANTHER" id="PTHR38248:SF2">
    <property type="entry name" value="FUNK1 11"/>
    <property type="match status" value="1"/>
</dbReference>
<sequence length="787" mass="90732">MTMKMRAEDLRGYANKELRDVRLCSKNDIVALLGPPSGEQSSWDVVITNVIKSHYNDVTKRWQGFPNEKANEVEYYKPFVHLANEVCQECQSVGRNQDALNGQWVDTHSISPRERSDNKSRIQPDIVHVAFPEPVEDVSRKIDETANIDTDDKDMKKNIQFFWQQIHVLVEVKKSKPTDLSDYVLQLCSYMRQMFQEQLDRRFIINRAGLVEHPCAAISLLATQKFGWDPTMTLYVDKDCIPSYRLPKAKRSSPASNLFRDDWVISMPTNSGDWEKFLTIRLIDGAGASVLCSRATLVWEVIKLSVLSKCEDGGGVHVLKQTWPQADDQNTRPEEAVMYEHGGEGGFIYLADYVRVNGDLSSTANFRKSLKFRNFQEKGDKNKEVHDEHVEPFRDMATLTPLKMLLHRRLKNAVGRVQTRLVMKGMGYPLKHSVSCLELVTALRDCINIHKQMYLNGVLHRDISLGNLLIQTNGAGQLIDFDRAKRETMKKQVLKLPDDDSVPDPRLEDLENYLSKSGFQMDEDSKEFVLQYFSQKPGYTVVSLLDVIIEQRFGEKRKLCTSKDLGWPNKEQCKRFREFPNFVIKEAQEGYMRTGTVRYMSYQVLLMEATPPATTFLHEPYHDIESFFWVLVYICIAFQGPGGNLRPELKERSSSLAIMVDKAFSPMAENLQILGTTRRYYIKGPDDNFKELMSYLHDDFDDLSDLIKKWRKILVFSCSNAGPDRDFIHHHVLQLLNETISQLGDKRSLAAEKKEKTKKAKRRMRWAKERRLHPTGIASRTRSKCQI</sequence>
<feature type="domain" description="Fungal-type protein kinase" evidence="1">
    <location>
        <begin position="270"/>
        <end position="489"/>
    </location>
</feature>
<dbReference type="PROSITE" id="PS00109">
    <property type="entry name" value="PROTEIN_KINASE_TYR"/>
    <property type="match status" value="1"/>
</dbReference>
<evidence type="ECO:0000313" key="2">
    <source>
        <dbReference type="EMBL" id="PFH47952.1"/>
    </source>
</evidence>
<gene>
    <name evidence="2" type="ORF">AMATHDRAFT_6258</name>
</gene>
<proteinExistence type="predicted"/>
<dbReference type="Proteomes" id="UP000242287">
    <property type="component" value="Unassembled WGS sequence"/>
</dbReference>
<protein>
    <recommendedName>
        <fullName evidence="1">Fungal-type protein kinase domain-containing protein</fullName>
    </recommendedName>
</protein>
<dbReference type="InterPro" id="IPR040976">
    <property type="entry name" value="Pkinase_fungal"/>
</dbReference>
<keyword evidence="3" id="KW-1185">Reference proteome</keyword>
<dbReference type="AlphaFoldDB" id="A0A2A9NJR9"/>
<dbReference type="OrthoDB" id="312874at2759"/>
<feature type="domain" description="Fungal-type protein kinase" evidence="1">
    <location>
        <begin position="152"/>
        <end position="205"/>
    </location>
</feature>
<dbReference type="EMBL" id="KZ302083">
    <property type="protein sequence ID" value="PFH47952.1"/>
    <property type="molecule type" value="Genomic_DNA"/>
</dbReference>
<organism evidence="2 3">
    <name type="scientific">Amanita thiersii Skay4041</name>
    <dbReference type="NCBI Taxonomy" id="703135"/>
    <lineage>
        <taxon>Eukaryota</taxon>
        <taxon>Fungi</taxon>
        <taxon>Dikarya</taxon>
        <taxon>Basidiomycota</taxon>
        <taxon>Agaricomycotina</taxon>
        <taxon>Agaricomycetes</taxon>
        <taxon>Agaricomycetidae</taxon>
        <taxon>Agaricales</taxon>
        <taxon>Pluteineae</taxon>
        <taxon>Amanitaceae</taxon>
        <taxon>Amanita</taxon>
    </lineage>
</organism>
<dbReference type="InterPro" id="IPR008266">
    <property type="entry name" value="Tyr_kinase_AS"/>
</dbReference>
<dbReference type="Pfam" id="PF17667">
    <property type="entry name" value="Pkinase_fungal"/>
    <property type="match status" value="3"/>
</dbReference>
<dbReference type="InterPro" id="IPR011009">
    <property type="entry name" value="Kinase-like_dom_sf"/>
</dbReference>